<dbReference type="InterPro" id="IPR046454">
    <property type="entry name" value="GpA_endonuclease"/>
</dbReference>
<evidence type="ECO:0000259" key="2">
    <source>
        <dbReference type="Pfam" id="PF05876"/>
    </source>
</evidence>
<accession>A0A7Z0TPU8</accession>
<dbReference type="Pfam" id="PF20454">
    <property type="entry name" value="GpA_nuclease"/>
    <property type="match status" value="1"/>
</dbReference>
<reference evidence="5 6" key="1">
    <citation type="journal article" date="2017" name="Syst. Appl. Microbiol.">
        <title>Soybeans inoculated with root zone soils of Canadian native legumes harbour diverse and novel Bradyrhizobium spp. that possess agricultural potential.</title>
        <authorList>
            <person name="Bromfield E.S.P."/>
            <person name="Cloutier S."/>
            <person name="Tambong J.T."/>
            <person name="Tran Thi T.V."/>
        </authorList>
    </citation>
    <scope>NUCLEOTIDE SEQUENCE [LARGE SCALE GENOMIC DNA]</scope>
    <source>
        <strain evidence="5 6">323S2</strain>
    </source>
</reference>
<evidence type="ECO:0000256" key="1">
    <source>
        <dbReference type="SAM" id="MobiDB-lite"/>
    </source>
</evidence>
<evidence type="ECO:0000259" key="3">
    <source>
        <dbReference type="Pfam" id="PF20454"/>
    </source>
</evidence>
<sequence length="668" mass="74816">MTSSNASQILLPKGDVLWQRLALLARPSRPTPPDEWAATNRSYPQTAAIPGPRDPHLTPYVVGPERMIASGKFRRVVMVFGAQTGKSEAMLDVAGQRLDQRPGPILYVGPNRQFLTEQFEPRVMSLLEQAPTLTEKLARGKRMTKTRKMVAGVPFRLAHSGSSAALKSDPAVLALVDEYDEMRANVNEQGGPLGLVERRGDTYADFVCVVTSTPKRGRVEAVEDKRSKLFFWDVAVADDIESPIWQLWQQGTRHHWCWPCPHCSEYFVPRFNLMRYPAKVSPMKAARETYLECPHCGGVIEDGHKAAMNERGQYVAPGQTIDRNGQVSGDPPDTMSVSYWVSGLASPFVSFGDRIRVYLEAIALGDDAMVQQAINAGFGELYSPGGGEVPEWAEIKEKARHADYRRGEVPDGVLRLSIAADVQKQSIPYVIRGWGSRATSWLIDWGYLRGDTAEADVWNQLAELISTPIDGLPIHLTFVDSGFRPGKADTLPLNRVYEFCRRFPKRVRPTKGSSAPMRVPLLMSKIEVNRSGKAAKFGLDLVRLDTDHWKCWVHERLRWPSEMPGAWNVPVGIDDDYCHQIVSEARVKSPTGRPEWIRRSKNNHFLDCEAMLAATSYLMNMQRVGLPREREAPARTNENPPPPNDVPPTHRTLPRAPRRIVRSGYLGV</sequence>
<dbReference type="InterPro" id="IPR046453">
    <property type="entry name" value="GpA_ATPase"/>
</dbReference>
<reference evidence="4" key="2">
    <citation type="submission" date="2020-06" db="EMBL/GenBank/DDBJ databases">
        <title>Whole Genome Sequence of Bradyrhizobium sp. Strain 323S2.</title>
        <authorList>
            <person name="Bromfield E.S.P."/>
        </authorList>
    </citation>
    <scope>NUCLEOTIDE SEQUENCE [LARGE SCALE GENOMIC DNA]</scope>
    <source>
        <strain evidence="4">323S2</strain>
    </source>
</reference>
<evidence type="ECO:0000313" key="5">
    <source>
        <dbReference type="EMBL" id="UGX90302.1"/>
    </source>
</evidence>
<feature type="domain" description="Terminase large subunit GpA endonuclease" evidence="3">
    <location>
        <begin position="337"/>
        <end position="622"/>
    </location>
</feature>
<dbReference type="GO" id="GO:0004519">
    <property type="term" value="F:endonuclease activity"/>
    <property type="evidence" value="ECO:0007669"/>
    <property type="project" value="InterPro"/>
</dbReference>
<dbReference type="Pfam" id="PF05876">
    <property type="entry name" value="GpA_ATPase"/>
    <property type="match status" value="1"/>
</dbReference>
<reference evidence="5 6" key="3">
    <citation type="journal article" date="2022" name="Int. J. Syst. Evol. Microbiol.">
        <title>Strains of Bradyrhizobium barranii sp. nov. associated with legumes native to Canada are symbionts of soybeans and belong to different subspecies (subsp. barranii subsp. nov. and subsp. apii subsp. nov.) and symbiovars (sv. glycinearum and sv. septentrionale).</title>
        <authorList>
            <person name="Bromfield E.S.P."/>
            <person name="Cloutier S."/>
            <person name="Wasai-Hara S."/>
            <person name="Minamisawa K."/>
        </authorList>
    </citation>
    <scope>NUCLEOTIDE SEQUENCE [LARGE SCALE GENOMIC DNA]</scope>
    <source>
        <strain evidence="5 6">323S2</strain>
    </source>
</reference>
<dbReference type="AlphaFoldDB" id="A0A7Z0TPU8"/>
<dbReference type="Proteomes" id="UP000564836">
    <property type="component" value="Chromosome"/>
</dbReference>
<protein>
    <submittedName>
        <fullName evidence="4">Phage terminase large subunit family protein</fullName>
    </submittedName>
</protein>
<organism evidence="4">
    <name type="scientific">Bradyrhizobium barranii subsp. barranii</name>
    <dbReference type="NCBI Taxonomy" id="2823807"/>
    <lineage>
        <taxon>Bacteria</taxon>
        <taxon>Pseudomonadati</taxon>
        <taxon>Pseudomonadota</taxon>
        <taxon>Alphaproteobacteria</taxon>
        <taxon>Hyphomicrobiales</taxon>
        <taxon>Nitrobacteraceae</taxon>
        <taxon>Bradyrhizobium</taxon>
        <taxon>Bradyrhizobium barranii</taxon>
    </lineage>
</organism>
<dbReference type="EMBL" id="JACBFH010000001">
    <property type="protein sequence ID" value="NYY93798.1"/>
    <property type="molecule type" value="Genomic_DNA"/>
</dbReference>
<dbReference type="RefSeq" id="WP_166352196.1">
    <property type="nucleotide sequence ID" value="NZ_CP088280.1"/>
</dbReference>
<name>A0A7Z0TPU8_9BRAD</name>
<feature type="domain" description="Phage terminase large subunit GpA ATPase" evidence="2">
    <location>
        <begin position="48"/>
        <end position="313"/>
    </location>
</feature>
<evidence type="ECO:0000313" key="6">
    <source>
        <dbReference type="Proteomes" id="UP000564836"/>
    </source>
</evidence>
<evidence type="ECO:0000313" key="4">
    <source>
        <dbReference type="EMBL" id="NYY93798.1"/>
    </source>
</evidence>
<gene>
    <name evidence="5" type="ORF">G6321_00031195</name>
    <name evidence="4" type="ORF">G6321_37075</name>
</gene>
<proteinExistence type="predicted"/>
<feature type="region of interest" description="Disordered" evidence="1">
    <location>
        <begin position="631"/>
        <end position="656"/>
    </location>
</feature>
<dbReference type="GO" id="GO:0016887">
    <property type="term" value="F:ATP hydrolysis activity"/>
    <property type="evidence" value="ECO:0007669"/>
    <property type="project" value="InterPro"/>
</dbReference>
<dbReference type="EMBL" id="CP088280">
    <property type="protein sequence ID" value="UGX90302.1"/>
    <property type="molecule type" value="Genomic_DNA"/>
</dbReference>